<protein>
    <submittedName>
        <fullName evidence="2">Uncharacterized protein</fullName>
    </submittedName>
</protein>
<evidence type="ECO:0000256" key="1">
    <source>
        <dbReference type="SAM" id="MobiDB-lite"/>
    </source>
</evidence>
<dbReference type="Proteomes" id="UP000199570">
    <property type="component" value="Unassembled WGS sequence"/>
</dbReference>
<evidence type="ECO:0000313" key="3">
    <source>
        <dbReference type="Proteomes" id="UP000199570"/>
    </source>
</evidence>
<organism evidence="2 3">
    <name type="scientific">Pseudomonas moorei</name>
    <dbReference type="NCBI Taxonomy" id="395599"/>
    <lineage>
        <taxon>Bacteria</taxon>
        <taxon>Pseudomonadati</taxon>
        <taxon>Pseudomonadota</taxon>
        <taxon>Gammaproteobacteria</taxon>
        <taxon>Pseudomonadales</taxon>
        <taxon>Pseudomonadaceae</taxon>
        <taxon>Pseudomonas</taxon>
    </lineage>
</organism>
<dbReference type="EMBL" id="FNKJ01000003">
    <property type="protein sequence ID" value="SDQ62321.1"/>
    <property type="molecule type" value="Genomic_DNA"/>
</dbReference>
<proteinExistence type="predicted"/>
<dbReference type="AlphaFoldDB" id="A0A1H1CDN8"/>
<evidence type="ECO:0000313" key="2">
    <source>
        <dbReference type="EMBL" id="SDQ62321.1"/>
    </source>
</evidence>
<sequence>MDVNDDARLLDKRGALGSIVETPPGASPLLSRRVNPSND</sequence>
<gene>
    <name evidence="2" type="ORF">SAMN04490195_1165</name>
</gene>
<feature type="region of interest" description="Disordered" evidence="1">
    <location>
        <begin position="18"/>
        <end position="39"/>
    </location>
</feature>
<accession>A0A1H1CDN8</accession>
<name>A0A1H1CDN8_9PSED</name>
<keyword evidence="3" id="KW-1185">Reference proteome</keyword>
<reference evidence="3" key="1">
    <citation type="submission" date="2016-10" db="EMBL/GenBank/DDBJ databases">
        <authorList>
            <person name="Varghese N."/>
            <person name="Submissions S."/>
        </authorList>
    </citation>
    <scope>NUCLEOTIDE SEQUENCE [LARGE SCALE GENOMIC DNA]</scope>
    <source>
        <strain evidence="3">BS3775</strain>
    </source>
</reference>